<keyword evidence="3" id="KW-0804">Transcription</keyword>
<dbReference type="SUPFAM" id="SSF48498">
    <property type="entry name" value="Tetracyclin repressor-like, C-terminal domain"/>
    <property type="match status" value="1"/>
</dbReference>
<dbReference type="InterPro" id="IPR009057">
    <property type="entry name" value="Homeodomain-like_sf"/>
</dbReference>
<dbReference type="Proteomes" id="UP001209854">
    <property type="component" value="Unassembled WGS sequence"/>
</dbReference>
<dbReference type="PROSITE" id="PS50977">
    <property type="entry name" value="HTH_TETR_2"/>
    <property type="match status" value="1"/>
</dbReference>
<evidence type="ECO:0000256" key="4">
    <source>
        <dbReference type="PROSITE-ProRule" id="PRU00335"/>
    </source>
</evidence>
<feature type="DNA-binding region" description="H-T-H motif" evidence="4">
    <location>
        <begin position="29"/>
        <end position="48"/>
    </location>
</feature>
<evidence type="ECO:0000256" key="2">
    <source>
        <dbReference type="ARBA" id="ARBA00023125"/>
    </source>
</evidence>
<dbReference type="RefSeq" id="WP_262564425.1">
    <property type="nucleotide sequence ID" value="NZ_JAPFCC010000001.1"/>
</dbReference>
<dbReference type="Gene3D" id="1.10.10.60">
    <property type="entry name" value="Homeodomain-like"/>
    <property type="match status" value="1"/>
</dbReference>
<reference evidence="6 7" key="1">
    <citation type="submission" date="2022-10" db="EMBL/GenBank/DDBJ databases">
        <title>High-quality genome sequences of two octocoral-associated bacteria, Endozoicomonas euniceicola EF212 and Endozoicomonas gorgoniicola PS125.</title>
        <authorList>
            <person name="Chiou Y.-J."/>
            <person name="Chen Y.-H."/>
        </authorList>
    </citation>
    <scope>NUCLEOTIDE SEQUENCE [LARGE SCALE GENOMIC DNA]</scope>
    <source>
        <strain evidence="6 7">PS125</strain>
    </source>
</reference>
<dbReference type="SUPFAM" id="SSF46689">
    <property type="entry name" value="Homeodomain-like"/>
    <property type="match status" value="1"/>
</dbReference>
<organism evidence="6 7">
    <name type="scientific">Endozoicomonas gorgoniicola</name>
    <dbReference type="NCBI Taxonomy" id="1234144"/>
    <lineage>
        <taxon>Bacteria</taxon>
        <taxon>Pseudomonadati</taxon>
        <taxon>Pseudomonadota</taxon>
        <taxon>Gammaproteobacteria</taxon>
        <taxon>Oceanospirillales</taxon>
        <taxon>Endozoicomonadaceae</taxon>
        <taxon>Endozoicomonas</taxon>
    </lineage>
</organism>
<evidence type="ECO:0000256" key="3">
    <source>
        <dbReference type="ARBA" id="ARBA00023163"/>
    </source>
</evidence>
<feature type="domain" description="HTH tetR-type" evidence="5">
    <location>
        <begin position="6"/>
        <end position="66"/>
    </location>
</feature>
<sequence length="213" mass="24716">MGRHSNFEKETVLKNALALFWSRGFTATSLRQLEEVTELHPGSLYHHFKNKEGLYISVLKYYLEHDMQIRINRYLTGDSPLDGIRRFLTTRYRNHQEEHYRNCCFLACSSVELHQLPQEARDLVNKGITDIQSAFEKQLSQLADKGYNSLPEDSFPEDSLSKGSLSKDTAEKARQLTCLFLGLQLFARIRPNQHQLDTMVKSSLQRILMPDNH</sequence>
<evidence type="ECO:0000313" key="7">
    <source>
        <dbReference type="Proteomes" id="UP001209854"/>
    </source>
</evidence>
<comment type="caution">
    <text evidence="6">The sequence shown here is derived from an EMBL/GenBank/DDBJ whole genome shotgun (WGS) entry which is preliminary data.</text>
</comment>
<gene>
    <name evidence="6" type="ORF">NX722_18975</name>
</gene>
<dbReference type="PANTHER" id="PTHR47506:SF1">
    <property type="entry name" value="HTH-TYPE TRANSCRIPTIONAL REGULATOR YJDC"/>
    <property type="match status" value="1"/>
</dbReference>
<evidence type="ECO:0000259" key="5">
    <source>
        <dbReference type="PROSITE" id="PS50977"/>
    </source>
</evidence>
<dbReference type="InterPro" id="IPR036271">
    <property type="entry name" value="Tet_transcr_reg_TetR-rel_C_sf"/>
</dbReference>
<dbReference type="EMBL" id="JAPFCC010000001">
    <property type="protein sequence ID" value="MCW7554665.1"/>
    <property type="molecule type" value="Genomic_DNA"/>
</dbReference>
<name>A0ABT3MZ62_9GAMM</name>
<dbReference type="Gene3D" id="1.10.357.10">
    <property type="entry name" value="Tetracycline Repressor, domain 2"/>
    <property type="match status" value="1"/>
</dbReference>
<dbReference type="PRINTS" id="PR00455">
    <property type="entry name" value="HTHTETR"/>
</dbReference>
<dbReference type="Pfam" id="PF00440">
    <property type="entry name" value="TetR_N"/>
    <property type="match status" value="1"/>
</dbReference>
<dbReference type="PROSITE" id="PS01081">
    <property type="entry name" value="HTH_TETR_1"/>
    <property type="match status" value="1"/>
</dbReference>
<dbReference type="InterPro" id="IPR023772">
    <property type="entry name" value="DNA-bd_HTH_TetR-type_CS"/>
</dbReference>
<proteinExistence type="predicted"/>
<accession>A0ABT3MZ62</accession>
<keyword evidence="1" id="KW-0805">Transcription regulation</keyword>
<keyword evidence="2 4" id="KW-0238">DNA-binding</keyword>
<protein>
    <submittedName>
        <fullName evidence="6">TetR/AcrR family transcriptional regulator</fullName>
    </submittedName>
</protein>
<dbReference type="InterPro" id="IPR001647">
    <property type="entry name" value="HTH_TetR"/>
</dbReference>
<evidence type="ECO:0000256" key="1">
    <source>
        <dbReference type="ARBA" id="ARBA00023015"/>
    </source>
</evidence>
<dbReference type="PANTHER" id="PTHR47506">
    <property type="entry name" value="TRANSCRIPTIONAL REGULATORY PROTEIN"/>
    <property type="match status" value="1"/>
</dbReference>
<keyword evidence="7" id="KW-1185">Reference proteome</keyword>
<evidence type="ECO:0000313" key="6">
    <source>
        <dbReference type="EMBL" id="MCW7554665.1"/>
    </source>
</evidence>